<sequence length="44" mass="5186">MRLYYKKPLPNMVHRANTLARPLESFIGENPICTGYQHQYPHEA</sequence>
<accession>A0A8S5TMC2</accession>
<proteinExistence type="predicted"/>
<reference evidence="1" key="1">
    <citation type="journal article" date="2021" name="Proc. Natl. Acad. Sci. U.S.A.">
        <title>A Catalog of Tens of Thousands of Viruses from Human Metagenomes Reveals Hidden Associations with Chronic Diseases.</title>
        <authorList>
            <person name="Tisza M.J."/>
            <person name="Buck C.B."/>
        </authorList>
    </citation>
    <scope>NUCLEOTIDE SEQUENCE</scope>
    <source>
        <strain evidence="1">CtBpc6</strain>
    </source>
</reference>
<organism evidence="1">
    <name type="scientific">Caudovirales sp. ctBpc6</name>
    <dbReference type="NCBI Taxonomy" id="2827631"/>
    <lineage>
        <taxon>Viruses</taxon>
        <taxon>Duplodnaviria</taxon>
        <taxon>Heunggongvirae</taxon>
        <taxon>Uroviricota</taxon>
        <taxon>Caudoviricetes</taxon>
    </lineage>
</organism>
<dbReference type="EMBL" id="BK032852">
    <property type="protein sequence ID" value="DAF64175.1"/>
    <property type="molecule type" value="Genomic_DNA"/>
</dbReference>
<evidence type="ECO:0000313" key="1">
    <source>
        <dbReference type="EMBL" id="DAF64175.1"/>
    </source>
</evidence>
<protein>
    <submittedName>
        <fullName evidence="1">Uncharacterized protein</fullName>
    </submittedName>
</protein>
<name>A0A8S5TMC2_9CAUD</name>